<evidence type="ECO:0000259" key="1">
    <source>
        <dbReference type="Pfam" id="PF07398"/>
    </source>
</evidence>
<dbReference type="InterPro" id="IPR010872">
    <property type="entry name" value="MDMPI_C-term_domain"/>
</dbReference>
<dbReference type="GO" id="GO:0046872">
    <property type="term" value="F:metal ion binding"/>
    <property type="evidence" value="ECO:0007669"/>
    <property type="project" value="InterPro"/>
</dbReference>
<organism evidence="3">
    <name type="scientific">freshwater metagenome</name>
    <dbReference type="NCBI Taxonomy" id="449393"/>
    <lineage>
        <taxon>unclassified sequences</taxon>
        <taxon>metagenomes</taxon>
        <taxon>ecological metagenomes</taxon>
    </lineage>
</organism>
<dbReference type="Pfam" id="PF11716">
    <property type="entry name" value="MDMPI_N"/>
    <property type="match status" value="1"/>
</dbReference>
<dbReference type="PANTHER" id="PTHR40758">
    <property type="entry name" value="CONSERVED PROTEIN"/>
    <property type="match status" value="1"/>
</dbReference>
<dbReference type="InterPro" id="IPR034660">
    <property type="entry name" value="DinB/YfiT-like"/>
</dbReference>
<dbReference type="AlphaFoldDB" id="A0A6J7GI25"/>
<sequence length="235" mass="25832">MLNDAYFQAVITDASQQFADLIEHGDLDAAVSACPGWTFTELAQHMCGTQRWAAHALITGERGEHPVSPSERTALLTYFNEGSHLLVEASKATYPERPTWSFGPEPRIARFWSRRQAHEITVHLWDAYDSQEKSYEVPSEIAVDGINEIAEVFFPMRLKRGDFAPLPQKLVLAPLESTARIELATDSAGTGPTITLSGSASNLLLLLWGRQQLSAVDLHGDATLAQEFLAQGVSP</sequence>
<dbReference type="InterPro" id="IPR024344">
    <property type="entry name" value="MDMPI_metal-binding"/>
</dbReference>
<dbReference type="InterPro" id="IPR017517">
    <property type="entry name" value="Maleyloyr_isom"/>
</dbReference>
<evidence type="ECO:0000313" key="3">
    <source>
        <dbReference type="EMBL" id="CAB4906646.1"/>
    </source>
</evidence>
<dbReference type="EMBL" id="CAFBMC010000083">
    <property type="protein sequence ID" value="CAB4906646.1"/>
    <property type="molecule type" value="Genomic_DNA"/>
</dbReference>
<feature type="domain" description="Mycothiol-dependent maleylpyruvate isomerase metal-binding" evidence="2">
    <location>
        <begin position="12"/>
        <end position="127"/>
    </location>
</feature>
<proteinExistence type="predicted"/>
<dbReference type="PANTHER" id="PTHR40758:SF1">
    <property type="entry name" value="CONSERVED PROTEIN"/>
    <property type="match status" value="1"/>
</dbReference>
<protein>
    <submittedName>
        <fullName evidence="3">Unannotated protein</fullName>
    </submittedName>
</protein>
<dbReference type="Pfam" id="PF07398">
    <property type="entry name" value="MDMPI_C"/>
    <property type="match status" value="1"/>
</dbReference>
<evidence type="ECO:0000259" key="2">
    <source>
        <dbReference type="Pfam" id="PF11716"/>
    </source>
</evidence>
<name>A0A6J7GI25_9ZZZZ</name>
<reference evidence="3" key="1">
    <citation type="submission" date="2020-05" db="EMBL/GenBank/DDBJ databases">
        <authorList>
            <person name="Chiriac C."/>
            <person name="Salcher M."/>
            <person name="Ghai R."/>
            <person name="Kavagutti S V."/>
        </authorList>
    </citation>
    <scope>NUCLEOTIDE SEQUENCE</scope>
</reference>
<dbReference type="SUPFAM" id="SSF109854">
    <property type="entry name" value="DinB/YfiT-like putative metalloenzymes"/>
    <property type="match status" value="1"/>
</dbReference>
<accession>A0A6J7GI25</accession>
<gene>
    <name evidence="3" type="ORF">UFOPK3495_01308</name>
</gene>
<dbReference type="GO" id="GO:0005886">
    <property type="term" value="C:plasma membrane"/>
    <property type="evidence" value="ECO:0007669"/>
    <property type="project" value="TreeGrafter"/>
</dbReference>
<dbReference type="NCBIfam" id="TIGR03083">
    <property type="entry name" value="maleylpyruvate isomerase family mycothiol-dependent enzyme"/>
    <property type="match status" value="1"/>
</dbReference>
<feature type="domain" description="MDMPI C-terminal" evidence="1">
    <location>
        <begin position="140"/>
        <end position="226"/>
    </location>
</feature>